<dbReference type="AlphaFoldDB" id="A0AAW1YLF6"/>
<keyword evidence="3" id="KW-1185">Reference proteome</keyword>
<reference evidence="2 3" key="1">
    <citation type="journal article" date="2023" name="G3 (Bethesda)">
        <title>A chromosome-length genome assembly and annotation of blackberry (Rubus argutus, cv. 'Hillquist').</title>
        <authorList>
            <person name="Bruna T."/>
            <person name="Aryal R."/>
            <person name="Dudchenko O."/>
            <person name="Sargent D.J."/>
            <person name="Mead D."/>
            <person name="Buti M."/>
            <person name="Cavallini A."/>
            <person name="Hytonen T."/>
            <person name="Andres J."/>
            <person name="Pham M."/>
            <person name="Weisz D."/>
            <person name="Mascagni F."/>
            <person name="Usai G."/>
            <person name="Natali L."/>
            <person name="Bassil N."/>
            <person name="Fernandez G.E."/>
            <person name="Lomsadze A."/>
            <person name="Armour M."/>
            <person name="Olukolu B."/>
            <person name="Poorten T."/>
            <person name="Britton C."/>
            <person name="Davik J."/>
            <person name="Ashrafi H."/>
            <person name="Aiden E.L."/>
            <person name="Borodovsky M."/>
            <person name="Worthington M."/>
        </authorList>
    </citation>
    <scope>NUCLEOTIDE SEQUENCE [LARGE SCALE GENOMIC DNA]</scope>
    <source>
        <strain evidence="2">PI 553951</strain>
    </source>
</reference>
<protein>
    <submittedName>
        <fullName evidence="2">Uncharacterized protein</fullName>
    </submittedName>
</protein>
<comment type="caution">
    <text evidence="2">The sequence shown here is derived from an EMBL/GenBank/DDBJ whole genome shotgun (WGS) entry which is preliminary data.</text>
</comment>
<accession>A0AAW1YLF6</accession>
<feature type="region of interest" description="Disordered" evidence="1">
    <location>
        <begin position="1"/>
        <end position="40"/>
    </location>
</feature>
<name>A0AAW1YLF6_RUBAR</name>
<dbReference type="EMBL" id="JBEDUW010000001">
    <property type="protein sequence ID" value="KAK9949503.1"/>
    <property type="molecule type" value="Genomic_DNA"/>
</dbReference>
<organism evidence="2 3">
    <name type="scientific">Rubus argutus</name>
    <name type="common">Southern blackberry</name>
    <dbReference type="NCBI Taxonomy" id="59490"/>
    <lineage>
        <taxon>Eukaryota</taxon>
        <taxon>Viridiplantae</taxon>
        <taxon>Streptophyta</taxon>
        <taxon>Embryophyta</taxon>
        <taxon>Tracheophyta</taxon>
        <taxon>Spermatophyta</taxon>
        <taxon>Magnoliopsida</taxon>
        <taxon>eudicotyledons</taxon>
        <taxon>Gunneridae</taxon>
        <taxon>Pentapetalae</taxon>
        <taxon>rosids</taxon>
        <taxon>fabids</taxon>
        <taxon>Rosales</taxon>
        <taxon>Rosaceae</taxon>
        <taxon>Rosoideae</taxon>
        <taxon>Rosoideae incertae sedis</taxon>
        <taxon>Rubus</taxon>
    </lineage>
</organism>
<proteinExistence type="predicted"/>
<gene>
    <name evidence="2" type="ORF">M0R45_005021</name>
</gene>
<evidence type="ECO:0000313" key="2">
    <source>
        <dbReference type="EMBL" id="KAK9949503.1"/>
    </source>
</evidence>
<sequence>MAAIKAKYPTVHRNRRRSSLMPHPPRQPRPSSLPARKETNTVAQAAPSLIHRAAKPVHNSQAVMLNQRYLRRHYALISAAPPLSQSARAGVFLGSAVVRDGDGGVAGCGKCSRAWRGLHGLTAERGDSAMAWLMAAAERERPLVVWVLTDRRGQVGRRDVGVNFRSGPWAVLGKRSTRPG</sequence>
<dbReference type="Proteomes" id="UP001457282">
    <property type="component" value="Unassembled WGS sequence"/>
</dbReference>
<evidence type="ECO:0000256" key="1">
    <source>
        <dbReference type="SAM" id="MobiDB-lite"/>
    </source>
</evidence>
<evidence type="ECO:0000313" key="3">
    <source>
        <dbReference type="Proteomes" id="UP001457282"/>
    </source>
</evidence>